<feature type="transmembrane region" description="Helical" evidence="1">
    <location>
        <begin position="51"/>
        <end position="72"/>
    </location>
</feature>
<reference evidence="2" key="1">
    <citation type="journal article" date="2021" name="PeerJ">
        <title>Analysis of 44 Vibrio anguillarum genomes reveals high genetic diversity.</title>
        <authorList>
            <person name="Hansen M.J."/>
            <person name="Dalsgaard I."/>
        </authorList>
    </citation>
    <scope>NUCLEOTIDE SEQUENCE</scope>
    <source>
        <strain evidence="2">850617-1/1</strain>
    </source>
</reference>
<sequence length="241" mass="26582">MGNYQKILAVLTPYSLVVSLLYLSGYWSSFDVNILEYIAISDVIKSALTPLLYALIFVAFGVVLGNAVSLPLAKYMPPGGGRHHPSAKYFRAMLWIGLGFLLIAVCYVIFFQSGGSRWLRVAAFSMVFMPFLIGDASFAKGYLKHDQLRILVVNILASLSLYSFGWGAIDAQNAKSEGHQVSINGKETELTYVGWAGDFLFLWDQSKNSIVARSKSSIQFLEKVVSSDKPLISLSNPETQT</sequence>
<protein>
    <submittedName>
        <fullName evidence="2">Uncharacterized protein</fullName>
    </submittedName>
</protein>
<keyword evidence="1" id="KW-0472">Membrane</keyword>
<feature type="transmembrane region" description="Helical" evidence="1">
    <location>
        <begin position="118"/>
        <end position="138"/>
    </location>
</feature>
<proteinExistence type="predicted"/>
<comment type="caution">
    <text evidence="2">The sequence shown here is derived from an EMBL/GenBank/DDBJ whole genome shotgun (WGS) entry which is preliminary data.</text>
</comment>
<feature type="transmembrane region" description="Helical" evidence="1">
    <location>
        <begin position="7"/>
        <end position="27"/>
    </location>
</feature>
<dbReference type="EMBL" id="SCLC01000024">
    <property type="protein sequence ID" value="MBF4435940.1"/>
    <property type="molecule type" value="Genomic_DNA"/>
</dbReference>
<organism evidence="2 3">
    <name type="scientific">Vibrio anguillarum</name>
    <name type="common">Listonella anguillarum</name>
    <dbReference type="NCBI Taxonomy" id="55601"/>
    <lineage>
        <taxon>Bacteria</taxon>
        <taxon>Pseudomonadati</taxon>
        <taxon>Pseudomonadota</taxon>
        <taxon>Gammaproteobacteria</taxon>
        <taxon>Vibrionales</taxon>
        <taxon>Vibrionaceae</taxon>
        <taxon>Vibrio</taxon>
    </lineage>
</organism>
<dbReference type="AlphaFoldDB" id="A0AAW4BDC0"/>
<evidence type="ECO:0000313" key="3">
    <source>
        <dbReference type="Proteomes" id="UP000786185"/>
    </source>
</evidence>
<accession>A0AAW4BDC0</accession>
<gene>
    <name evidence="2" type="ORF">ERJ77_15685</name>
</gene>
<keyword evidence="1" id="KW-0812">Transmembrane</keyword>
<feature type="transmembrane region" description="Helical" evidence="1">
    <location>
        <begin position="150"/>
        <end position="169"/>
    </location>
</feature>
<name>A0AAW4BDC0_VIBAN</name>
<dbReference type="Proteomes" id="UP000786185">
    <property type="component" value="Unassembled WGS sequence"/>
</dbReference>
<feature type="transmembrane region" description="Helical" evidence="1">
    <location>
        <begin position="92"/>
        <end position="112"/>
    </location>
</feature>
<keyword evidence="1" id="KW-1133">Transmembrane helix</keyword>
<evidence type="ECO:0000256" key="1">
    <source>
        <dbReference type="SAM" id="Phobius"/>
    </source>
</evidence>
<evidence type="ECO:0000313" key="2">
    <source>
        <dbReference type="EMBL" id="MBF4435940.1"/>
    </source>
</evidence>